<dbReference type="OrthoDB" id="7012117at2"/>
<keyword evidence="3" id="KW-0418">Kinase</keyword>
<feature type="chain" id="PRO_5003994023" evidence="1">
    <location>
        <begin position="19"/>
        <end position="372"/>
    </location>
</feature>
<comment type="caution">
    <text evidence="3">The sequence shown here is derived from an EMBL/GenBank/DDBJ whole genome shotgun (WGS) entry which is preliminary data.</text>
</comment>
<dbReference type="InterPro" id="IPR018391">
    <property type="entry name" value="PQQ_b-propeller_rpt"/>
</dbReference>
<dbReference type="AlphaFoldDB" id="L8JS09"/>
<accession>L8JS09</accession>
<protein>
    <submittedName>
        <fullName evidence="3">Protein kinase</fullName>
    </submittedName>
</protein>
<dbReference type="InterPro" id="IPR011047">
    <property type="entry name" value="Quinoprotein_ADH-like_sf"/>
</dbReference>
<dbReference type="Pfam" id="PF13360">
    <property type="entry name" value="PQQ_2"/>
    <property type="match status" value="1"/>
</dbReference>
<dbReference type="SUPFAM" id="SSF50998">
    <property type="entry name" value="Quinoprotein alcohol dehydrogenase-like"/>
    <property type="match status" value="2"/>
</dbReference>
<dbReference type="PANTHER" id="PTHR34512">
    <property type="entry name" value="CELL SURFACE PROTEIN"/>
    <property type="match status" value="1"/>
</dbReference>
<dbReference type="PANTHER" id="PTHR34512:SF30">
    <property type="entry name" value="OUTER MEMBRANE PROTEIN ASSEMBLY FACTOR BAMB"/>
    <property type="match status" value="1"/>
</dbReference>
<sequence length="372" mass="41792">MKLYIQYIVFLFLCYSLAATGQTPSLKWKFKTGDKVISSPVVYNDLIYFGSEDGNFYAVDLEGNEKWRLHTAGKIRSKAIIAEGILFFESGNIFYALNPASGKKLWIYDPADTLYANQIDPYDDKRPSGTLHEGIIYVGSSSGTLYGFDTKTGKIRLKINTDNASPIRSTPIVQDNRLYFGDWNGVVYCRDLKQDKYLWKKKTYSFDKPYSTFGGIASEFVIFQDLLFFGARNFVLNVLRTDSGEKEWTYIESNGGWVIGDPVIYDNKLYLGGSDNHKILALDPITGQLLWDFNAGQNIYAKPVVTKDKVIFTSGPIYKPNDPGGLWIVDRAKGKLIAKVQMPKGAYSAPVMVGQSILFGCNDGNIYCFSLE</sequence>
<evidence type="ECO:0000259" key="2">
    <source>
        <dbReference type="Pfam" id="PF13360"/>
    </source>
</evidence>
<gene>
    <name evidence="3" type="ORF">C900_03929</name>
</gene>
<dbReference type="SMART" id="SM00564">
    <property type="entry name" value="PQQ"/>
    <property type="match status" value="7"/>
</dbReference>
<dbReference type="STRING" id="1237149.C900_03929"/>
<feature type="domain" description="Pyrrolo-quinoline quinone repeat" evidence="2">
    <location>
        <begin position="22"/>
        <end position="200"/>
    </location>
</feature>
<dbReference type="GO" id="GO:0016301">
    <property type="term" value="F:kinase activity"/>
    <property type="evidence" value="ECO:0007669"/>
    <property type="project" value="UniProtKB-KW"/>
</dbReference>
<evidence type="ECO:0000256" key="1">
    <source>
        <dbReference type="SAM" id="SignalP"/>
    </source>
</evidence>
<dbReference type="InterPro" id="IPR002372">
    <property type="entry name" value="PQQ_rpt_dom"/>
</dbReference>
<dbReference type="RefSeq" id="WP_009581336.1">
    <property type="nucleotide sequence ID" value="NZ_AMZN01000055.1"/>
</dbReference>
<feature type="signal peptide" evidence="1">
    <location>
        <begin position="1"/>
        <end position="18"/>
    </location>
</feature>
<reference evidence="3 4" key="1">
    <citation type="submission" date="2012-12" db="EMBL/GenBank/DDBJ databases">
        <title>Genome assembly of Fulvivirga imtechensis AK7.</title>
        <authorList>
            <person name="Nupur N."/>
            <person name="Khatri I."/>
            <person name="Kumar R."/>
            <person name="Subramanian S."/>
            <person name="Pinnaka A."/>
        </authorList>
    </citation>
    <scope>NUCLEOTIDE SEQUENCE [LARGE SCALE GENOMIC DNA]</scope>
    <source>
        <strain evidence="3 4">AK7</strain>
    </source>
</reference>
<proteinExistence type="predicted"/>
<keyword evidence="1" id="KW-0732">Signal</keyword>
<keyword evidence="4" id="KW-1185">Reference proteome</keyword>
<evidence type="ECO:0000313" key="4">
    <source>
        <dbReference type="Proteomes" id="UP000011135"/>
    </source>
</evidence>
<dbReference type="Gene3D" id="2.130.10.10">
    <property type="entry name" value="YVTN repeat-like/Quinoprotein amine dehydrogenase"/>
    <property type="match status" value="2"/>
</dbReference>
<dbReference type="EMBL" id="AMZN01000055">
    <property type="protein sequence ID" value="ELR70244.1"/>
    <property type="molecule type" value="Genomic_DNA"/>
</dbReference>
<keyword evidence="3" id="KW-0808">Transferase</keyword>
<organism evidence="3 4">
    <name type="scientific">Fulvivirga imtechensis AK7</name>
    <dbReference type="NCBI Taxonomy" id="1237149"/>
    <lineage>
        <taxon>Bacteria</taxon>
        <taxon>Pseudomonadati</taxon>
        <taxon>Bacteroidota</taxon>
        <taxon>Cytophagia</taxon>
        <taxon>Cytophagales</taxon>
        <taxon>Fulvivirgaceae</taxon>
        <taxon>Fulvivirga</taxon>
    </lineage>
</organism>
<dbReference type="Proteomes" id="UP000011135">
    <property type="component" value="Unassembled WGS sequence"/>
</dbReference>
<evidence type="ECO:0000313" key="3">
    <source>
        <dbReference type="EMBL" id="ELR70244.1"/>
    </source>
</evidence>
<dbReference type="eggNOG" id="COG1520">
    <property type="taxonomic scope" value="Bacteria"/>
</dbReference>
<dbReference type="InterPro" id="IPR015943">
    <property type="entry name" value="WD40/YVTN_repeat-like_dom_sf"/>
</dbReference>
<name>L8JS09_9BACT</name>